<dbReference type="Proteomes" id="UP001333110">
    <property type="component" value="Unassembled WGS sequence"/>
</dbReference>
<accession>A0AAN7MTC3</accession>
<gene>
    <name evidence="1" type="ORF">QYF61_005414</name>
</gene>
<organism evidence="1 2">
    <name type="scientific">Mycteria americana</name>
    <name type="common">Wood stork</name>
    <dbReference type="NCBI Taxonomy" id="33587"/>
    <lineage>
        <taxon>Eukaryota</taxon>
        <taxon>Metazoa</taxon>
        <taxon>Chordata</taxon>
        <taxon>Craniata</taxon>
        <taxon>Vertebrata</taxon>
        <taxon>Euteleostomi</taxon>
        <taxon>Archelosauria</taxon>
        <taxon>Archosauria</taxon>
        <taxon>Dinosauria</taxon>
        <taxon>Saurischia</taxon>
        <taxon>Theropoda</taxon>
        <taxon>Coelurosauria</taxon>
        <taxon>Aves</taxon>
        <taxon>Neognathae</taxon>
        <taxon>Neoaves</taxon>
        <taxon>Aequornithes</taxon>
        <taxon>Ciconiiformes</taxon>
        <taxon>Ciconiidae</taxon>
        <taxon>Mycteria</taxon>
    </lineage>
</organism>
<protein>
    <submittedName>
        <fullName evidence="1">Uncharacterized protein</fullName>
    </submittedName>
</protein>
<evidence type="ECO:0000313" key="2">
    <source>
        <dbReference type="Proteomes" id="UP001333110"/>
    </source>
</evidence>
<dbReference type="EMBL" id="JAUNZN010000009">
    <property type="protein sequence ID" value="KAK4815668.1"/>
    <property type="molecule type" value="Genomic_DNA"/>
</dbReference>
<evidence type="ECO:0000313" key="1">
    <source>
        <dbReference type="EMBL" id="KAK4815668.1"/>
    </source>
</evidence>
<name>A0AAN7MTC3_MYCAM</name>
<dbReference type="AlphaFoldDB" id="A0AAN7MTC3"/>
<comment type="caution">
    <text evidence="1">The sequence shown here is derived from an EMBL/GenBank/DDBJ whole genome shotgun (WGS) entry which is preliminary data.</text>
</comment>
<reference evidence="1 2" key="1">
    <citation type="journal article" date="2023" name="J. Hered.">
        <title>Chromosome-level genome of the wood stork (Mycteria americana) provides insight into avian chromosome evolution.</title>
        <authorList>
            <person name="Flamio R. Jr."/>
            <person name="Ramstad K.M."/>
        </authorList>
    </citation>
    <scope>NUCLEOTIDE SEQUENCE [LARGE SCALE GENOMIC DNA]</scope>
    <source>
        <strain evidence="1">JAX WOST 10</strain>
    </source>
</reference>
<proteinExistence type="predicted"/>
<sequence length="163" mass="19070">MQLLLSSCGQLFACTSQAEVELMKEAFHAVSFENSVRSSLCQHFLLEGFFIDHNTDAIINPPNGLKRKSGKEGRRPAQLRKDLLVKLKSKKEMQRQWNQTHVSWEEYMDPAWICRDGIRKAKAQLELNLARDAKKKKRFYKYIGQERKIKEKCTERAALQRRT</sequence>
<keyword evidence="2" id="KW-1185">Reference proteome</keyword>